<dbReference type="SUPFAM" id="SSF48013">
    <property type="entry name" value="NusB-like"/>
    <property type="match status" value="1"/>
</dbReference>
<feature type="region of interest" description="Disordered" evidence="7">
    <location>
        <begin position="136"/>
        <end position="169"/>
    </location>
</feature>
<dbReference type="NCBIfam" id="TIGR01951">
    <property type="entry name" value="nusB"/>
    <property type="match status" value="1"/>
</dbReference>
<keyword evidence="5 6" id="KW-0804">Transcription</keyword>
<evidence type="ECO:0000256" key="7">
    <source>
        <dbReference type="SAM" id="MobiDB-lite"/>
    </source>
</evidence>
<dbReference type="InterPro" id="IPR035926">
    <property type="entry name" value="NusB-like_sf"/>
</dbReference>
<evidence type="ECO:0000313" key="9">
    <source>
        <dbReference type="EMBL" id="QDV28448.1"/>
    </source>
</evidence>
<name>A0A518GIP1_9PLAN</name>
<evidence type="ECO:0000256" key="4">
    <source>
        <dbReference type="ARBA" id="ARBA00023015"/>
    </source>
</evidence>
<dbReference type="KEGG" id="peh:Spb1_03110"/>
<dbReference type="RefSeq" id="WP_145294712.1">
    <property type="nucleotide sequence ID" value="NZ_CP036299.1"/>
</dbReference>
<dbReference type="InterPro" id="IPR011605">
    <property type="entry name" value="NusB_fam"/>
</dbReference>
<evidence type="ECO:0000256" key="2">
    <source>
        <dbReference type="ARBA" id="ARBA00022814"/>
    </source>
</evidence>
<protein>
    <recommendedName>
        <fullName evidence="6">Transcription antitermination protein NusB</fullName>
    </recommendedName>
    <alternativeName>
        <fullName evidence="6">Antitermination factor NusB</fullName>
    </alternativeName>
</protein>
<dbReference type="PANTHER" id="PTHR11078">
    <property type="entry name" value="N UTILIZATION SUBSTANCE PROTEIN B-RELATED"/>
    <property type="match status" value="1"/>
</dbReference>
<accession>A0A518GIP1</accession>
<dbReference type="HAMAP" id="MF_00073">
    <property type="entry name" value="NusB"/>
    <property type="match status" value="1"/>
</dbReference>
<sequence length="169" mass="18797">MSMSRRHKAREVVLQMLYLKDLNPDVGFEQIRQMIQAELPDETLSRFAWGLFSGAMEFRPALDKRIEEAAVNWSLSRMAPTDRNVLRLGAYELLQTDTPHRVVIDEALELAKSFGGANSGSFVNGILDRLLPPEKRARAAKPAEEAHASEVHATTESVQPADGEEEAPA</sequence>
<reference evidence="9 10" key="1">
    <citation type="submission" date="2019-02" db="EMBL/GenBank/DDBJ databases">
        <title>Deep-cultivation of Planctomycetes and their phenomic and genomic characterization uncovers novel biology.</title>
        <authorList>
            <person name="Wiegand S."/>
            <person name="Jogler M."/>
            <person name="Boedeker C."/>
            <person name="Pinto D."/>
            <person name="Vollmers J."/>
            <person name="Rivas-Marin E."/>
            <person name="Kohn T."/>
            <person name="Peeters S.H."/>
            <person name="Heuer A."/>
            <person name="Rast P."/>
            <person name="Oberbeckmann S."/>
            <person name="Bunk B."/>
            <person name="Jeske O."/>
            <person name="Meyerdierks A."/>
            <person name="Storesund J.E."/>
            <person name="Kallscheuer N."/>
            <person name="Luecker S."/>
            <person name="Lage O.M."/>
            <person name="Pohl T."/>
            <person name="Merkel B.J."/>
            <person name="Hornburger P."/>
            <person name="Mueller R.-W."/>
            <person name="Bruemmer F."/>
            <person name="Labrenz M."/>
            <person name="Spormann A.M."/>
            <person name="Op den Camp H."/>
            <person name="Overmann J."/>
            <person name="Amann R."/>
            <person name="Jetten M.S.M."/>
            <person name="Mascher T."/>
            <person name="Medema M.H."/>
            <person name="Devos D.P."/>
            <person name="Kaster A.-K."/>
            <person name="Ovreas L."/>
            <person name="Rohde M."/>
            <person name="Galperin M.Y."/>
            <person name="Jogler C."/>
        </authorList>
    </citation>
    <scope>NUCLEOTIDE SEQUENCE [LARGE SCALE GENOMIC DNA]</scope>
    <source>
        <strain evidence="9 10">Spb1</strain>
    </source>
</reference>
<keyword evidence="10" id="KW-1185">Reference proteome</keyword>
<comment type="function">
    <text evidence="6">Involved in transcription antitermination. Required for transcription of ribosomal RNA (rRNA) genes. Binds specifically to the boxA antiterminator sequence of the ribosomal RNA (rrn) operons.</text>
</comment>
<evidence type="ECO:0000256" key="6">
    <source>
        <dbReference type="HAMAP-Rule" id="MF_00073"/>
    </source>
</evidence>
<evidence type="ECO:0000259" key="8">
    <source>
        <dbReference type="Pfam" id="PF01029"/>
    </source>
</evidence>
<dbReference type="OrthoDB" id="9811381at2"/>
<dbReference type="Gene3D" id="1.10.940.10">
    <property type="entry name" value="NusB-like"/>
    <property type="match status" value="1"/>
</dbReference>
<evidence type="ECO:0000256" key="5">
    <source>
        <dbReference type="ARBA" id="ARBA00023163"/>
    </source>
</evidence>
<dbReference type="AlphaFoldDB" id="A0A518GIP1"/>
<keyword evidence="2 6" id="KW-0889">Transcription antitermination</keyword>
<evidence type="ECO:0000256" key="3">
    <source>
        <dbReference type="ARBA" id="ARBA00022884"/>
    </source>
</evidence>
<dbReference type="GO" id="GO:0005829">
    <property type="term" value="C:cytosol"/>
    <property type="evidence" value="ECO:0007669"/>
    <property type="project" value="TreeGrafter"/>
</dbReference>
<proteinExistence type="inferred from homology"/>
<keyword evidence="3 6" id="KW-0694">RNA-binding</keyword>
<dbReference type="EMBL" id="CP036299">
    <property type="protein sequence ID" value="QDV28448.1"/>
    <property type="molecule type" value="Genomic_DNA"/>
</dbReference>
<dbReference type="GO" id="GO:0031564">
    <property type="term" value="P:transcription antitermination"/>
    <property type="evidence" value="ECO:0007669"/>
    <property type="project" value="UniProtKB-KW"/>
</dbReference>
<dbReference type="Proteomes" id="UP000315349">
    <property type="component" value="Chromosome"/>
</dbReference>
<dbReference type="GO" id="GO:0006353">
    <property type="term" value="P:DNA-templated transcription termination"/>
    <property type="evidence" value="ECO:0007669"/>
    <property type="project" value="UniProtKB-UniRule"/>
</dbReference>
<keyword evidence="4 6" id="KW-0805">Transcription regulation</keyword>
<dbReference type="Pfam" id="PF01029">
    <property type="entry name" value="NusB"/>
    <property type="match status" value="1"/>
</dbReference>
<evidence type="ECO:0000313" key="10">
    <source>
        <dbReference type="Proteomes" id="UP000315349"/>
    </source>
</evidence>
<feature type="domain" description="NusB/RsmB/TIM44" evidence="8">
    <location>
        <begin position="7"/>
        <end position="130"/>
    </location>
</feature>
<evidence type="ECO:0000256" key="1">
    <source>
        <dbReference type="ARBA" id="ARBA00005952"/>
    </source>
</evidence>
<dbReference type="PANTHER" id="PTHR11078:SF3">
    <property type="entry name" value="ANTITERMINATION NUSB DOMAIN-CONTAINING PROTEIN"/>
    <property type="match status" value="1"/>
</dbReference>
<gene>
    <name evidence="6" type="primary">nusB</name>
    <name evidence="9" type="ORF">Spb1_03110</name>
</gene>
<dbReference type="GO" id="GO:0003723">
    <property type="term" value="F:RNA binding"/>
    <property type="evidence" value="ECO:0007669"/>
    <property type="project" value="UniProtKB-UniRule"/>
</dbReference>
<organism evidence="9 10">
    <name type="scientific">Planctopirus ephydatiae</name>
    <dbReference type="NCBI Taxonomy" id="2528019"/>
    <lineage>
        <taxon>Bacteria</taxon>
        <taxon>Pseudomonadati</taxon>
        <taxon>Planctomycetota</taxon>
        <taxon>Planctomycetia</taxon>
        <taxon>Planctomycetales</taxon>
        <taxon>Planctomycetaceae</taxon>
        <taxon>Planctopirus</taxon>
    </lineage>
</organism>
<dbReference type="InterPro" id="IPR006027">
    <property type="entry name" value="NusB_RsmB_TIM44"/>
</dbReference>
<comment type="similarity">
    <text evidence="1 6">Belongs to the NusB family.</text>
</comment>
<feature type="compositionally biased region" description="Basic and acidic residues" evidence="7">
    <location>
        <begin position="136"/>
        <end position="150"/>
    </location>
</feature>